<dbReference type="RefSeq" id="WP_183998616.1">
    <property type="nucleotide sequence ID" value="NZ_JACIEH010000002.1"/>
</dbReference>
<gene>
    <name evidence="1" type="ORF">GGR46_002895</name>
</gene>
<accession>A0A7W6JVN8</accession>
<protein>
    <submittedName>
        <fullName evidence="1">Uncharacterized protein</fullName>
    </submittedName>
</protein>
<comment type="caution">
    <text evidence="1">The sequence shown here is derived from an EMBL/GenBank/DDBJ whole genome shotgun (WGS) entry which is preliminary data.</text>
</comment>
<organism evidence="1 2">
    <name type="scientific">Sphingomonas kyeonggiensis</name>
    <dbReference type="NCBI Taxonomy" id="1268553"/>
    <lineage>
        <taxon>Bacteria</taxon>
        <taxon>Pseudomonadati</taxon>
        <taxon>Pseudomonadota</taxon>
        <taxon>Alphaproteobacteria</taxon>
        <taxon>Sphingomonadales</taxon>
        <taxon>Sphingomonadaceae</taxon>
        <taxon>Sphingomonas</taxon>
    </lineage>
</organism>
<dbReference type="EMBL" id="JACIEH010000002">
    <property type="protein sequence ID" value="MBB4099331.1"/>
    <property type="molecule type" value="Genomic_DNA"/>
</dbReference>
<sequence>MRVVTFHGDLAVKAQALERLRHHIMAGNFVYFPAWEDGKANVIGAVMEADDTPGYAEKLGYPLGLADTLPMFVNGFRPQAEAARFADAWLERTPVGADLTQIVSQLVLDLLANPELVAMTKRHPDVERGRRAIMALHQRAVDGDEPDRKTWKAARLAAVAATDAFEEETLDRWAAQVIEAAAWPGAMRTVLRDTLGGLSAFEMHLSLSRIGWTKEDESRVFHIREQAEKDGFKAEFSGLDRVLAILDADHPALAGQFRLRLEGVEEATERYRATGWKTIEMMEQAPLAAPERADERARA</sequence>
<evidence type="ECO:0000313" key="1">
    <source>
        <dbReference type="EMBL" id="MBB4099331.1"/>
    </source>
</evidence>
<reference evidence="1 2" key="1">
    <citation type="submission" date="2020-08" db="EMBL/GenBank/DDBJ databases">
        <title>Genomic Encyclopedia of Type Strains, Phase IV (KMG-IV): sequencing the most valuable type-strain genomes for metagenomic binning, comparative biology and taxonomic classification.</title>
        <authorList>
            <person name="Goeker M."/>
        </authorList>
    </citation>
    <scope>NUCLEOTIDE SEQUENCE [LARGE SCALE GENOMIC DNA]</scope>
    <source>
        <strain evidence="1 2">DSM 101806</strain>
    </source>
</reference>
<keyword evidence="2" id="KW-1185">Reference proteome</keyword>
<proteinExistence type="predicted"/>
<evidence type="ECO:0000313" key="2">
    <source>
        <dbReference type="Proteomes" id="UP000557392"/>
    </source>
</evidence>
<dbReference type="AlphaFoldDB" id="A0A7W6JVN8"/>
<dbReference type="Proteomes" id="UP000557392">
    <property type="component" value="Unassembled WGS sequence"/>
</dbReference>
<name>A0A7W6JVN8_9SPHN</name>